<proteinExistence type="predicted"/>
<organism evidence="1 2">
    <name type="scientific">Actibacterium pelagium</name>
    <dbReference type="NCBI Taxonomy" id="2029103"/>
    <lineage>
        <taxon>Bacteria</taxon>
        <taxon>Pseudomonadati</taxon>
        <taxon>Pseudomonadota</taxon>
        <taxon>Alphaproteobacteria</taxon>
        <taxon>Rhodobacterales</taxon>
        <taxon>Roseobacteraceae</taxon>
        <taxon>Actibacterium</taxon>
    </lineage>
</organism>
<name>A0A917ADL7_9RHOB</name>
<evidence type="ECO:0000313" key="2">
    <source>
        <dbReference type="Proteomes" id="UP000606730"/>
    </source>
</evidence>
<comment type="caution">
    <text evidence="1">The sequence shown here is derived from an EMBL/GenBank/DDBJ whole genome shotgun (WGS) entry which is preliminary data.</text>
</comment>
<evidence type="ECO:0000313" key="1">
    <source>
        <dbReference type="EMBL" id="GGE42573.1"/>
    </source>
</evidence>
<dbReference type="Proteomes" id="UP000606730">
    <property type="component" value="Unassembled WGS sequence"/>
</dbReference>
<dbReference type="EMBL" id="BMKN01000001">
    <property type="protein sequence ID" value="GGE42573.1"/>
    <property type="molecule type" value="Genomic_DNA"/>
</dbReference>
<keyword evidence="2" id="KW-1185">Reference proteome</keyword>
<reference evidence="1" key="1">
    <citation type="journal article" date="2014" name="Int. J. Syst. Evol. Microbiol.">
        <title>Complete genome sequence of Corynebacterium casei LMG S-19264T (=DSM 44701T), isolated from a smear-ripened cheese.</title>
        <authorList>
            <consortium name="US DOE Joint Genome Institute (JGI-PGF)"/>
            <person name="Walter F."/>
            <person name="Albersmeier A."/>
            <person name="Kalinowski J."/>
            <person name="Ruckert C."/>
        </authorList>
    </citation>
    <scope>NUCLEOTIDE SEQUENCE</scope>
    <source>
        <strain evidence="1">CGMCC 1.16012</strain>
    </source>
</reference>
<reference evidence="1" key="2">
    <citation type="submission" date="2020-09" db="EMBL/GenBank/DDBJ databases">
        <authorList>
            <person name="Sun Q."/>
            <person name="Zhou Y."/>
        </authorList>
    </citation>
    <scope>NUCLEOTIDE SEQUENCE</scope>
    <source>
        <strain evidence="1">CGMCC 1.16012</strain>
    </source>
</reference>
<gene>
    <name evidence="1" type="ORF">GCM10011517_07660</name>
</gene>
<accession>A0A917ADL7</accession>
<dbReference type="AlphaFoldDB" id="A0A917ADL7"/>
<sequence>MLAQPTVLDPITLLVGTTIMDLPAPLRSRLKDRVESLPLVYIHAVLSRAPETREIITPLFSDTFDAMELAEELNLADYTGALTVIAPSLPEPTLVLQELQMICPDVQVKLEQRAPH</sequence>
<protein>
    <submittedName>
        <fullName evidence="1">Uncharacterized protein</fullName>
    </submittedName>
</protein>